<reference evidence="2 3" key="1">
    <citation type="submission" date="2012-06" db="EMBL/GenBank/DDBJ databases">
        <title>The complete genome of Ornithobacterium rhinotracheale DSM 15997.</title>
        <authorList>
            <consortium name="US DOE Joint Genome Institute (JGI-PGF)"/>
            <person name="Lucas S."/>
            <person name="Copeland A."/>
            <person name="Lapidus A."/>
            <person name="Goodwin L."/>
            <person name="Pitluck S."/>
            <person name="Peters L."/>
            <person name="Mikhailova N."/>
            <person name="Teshima H."/>
            <person name="Kyrpides N."/>
            <person name="Mavromatis K."/>
            <person name="Pagani I."/>
            <person name="Ivanova N."/>
            <person name="Ovchinnikova G."/>
            <person name="Zeytun A."/>
            <person name="Detter J.C."/>
            <person name="Han C."/>
            <person name="Land M."/>
            <person name="Hauser L."/>
            <person name="Markowitz V."/>
            <person name="Cheng J.-F."/>
            <person name="Hugenholtz P."/>
            <person name="Woyke T."/>
            <person name="Wu D."/>
            <person name="Lang E."/>
            <person name="Kopitz M."/>
            <person name="Brambilla E."/>
            <person name="Klenk H.-P."/>
            <person name="Eisen J.A."/>
        </authorList>
    </citation>
    <scope>NUCLEOTIDE SEQUENCE [LARGE SCALE GENOMIC DNA]</scope>
    <source>
        <strain evidence="3">ATCC 51463 / DSM 15997 / CCUG 23171 / LMG 9086</strain>
    </source>
</reference>
<dbReference type="SUPFAM" id="SSF56935">
    <property type="entry name" value="Porins"/>
    <property type="match status" value="1"/>
</dbReference>
<dbReference type="InterPro" id="IPR037066">
    <property type="entry name" value="Plug_dom_sf"/>
</dbReference>
<dbReference type="Proteomes" id="UP000006051">
    <property type="component" value="Chromosome"/>
</dbReference>
<dbReference type="Gene3D" id="2.170.130.10">
    <property type="entry name" value="TonB-dependent receptor, plug domain"/>
    <property type="match status" value="1"/>
</dbReference>
<name>I4A2C2_ORNRL</name>
<keyword evidence="3" id="KW-1185">Reference proteome</keyword>
<evidence type="ECO:0000313" key="3">
    <source>
        <dbReference type="Proteomes" id="UP000006051"/>
    </source>
</evidence>
<sequence>MRNVILNFLLLMLSTIVFSQTITYKGKIIDEQQIPVPYADILAIDENNNIIEGTITDNNGDFNLEVEDKKPVDRIEISFVGLETQTIKPKTFELGTIILKEGGTTLKEFVVVARKKMIDQKVDRLVFNVENSVSSSNGNALDLLKVTPSVQVNNNNINIIGKSGARVLINDRVVPLSGEELVSYLSSFSSDDIKNIEVISTPPAKYQAEGNGGLINIILKRPKENSWNNQIRTSYTQTTYPATQLGNTFNYSHQKWKIFASIDGKNGHSQKLTKMNIYYPAGVWKDTIKTKIASDYISGKLGIDYQISNKSNIGIFYSGDYKKPNSIKNSNTFIMNTHNTLIGKVKNIGGMKQKTINNILNVHYSQKLDTLGSEMFIDLDYFNYKNNKDREFKSEQSGYHSTFQKTNNTGIQNIENYSAKVDFQHPTKFANYSYGGKIARTTTNNDVNFYDLSNGIPVFSQNKSNAFKYTEDIQALYLDISKKFNENLQAKLGLRSEFTQTEGFSKNLNQVNKKNYVQLFPTLYLSYTKDINNIFNLSLNRRINRPSFARLNPFKFYINANSYVEGNPNLQPSFSNEIRFKYILKKAFITELYFNYIEDIASQIPKVDTNQKQQYYTFQNVGNLKSYGASQTILFNPFKWWNTTSMISGVYQETMTDVNLGTDKIFNGWKFQAYTNQVFLLNREGTIQAEASFYGQTRGNEFMFNIDPFWKLDLGFKMNFMDKKLQLTARINDVFKTSSPNVTTYTNGVKQIYNTYDDNRSFTLGFSYKFGNEKIRVKEKELGNKDEVKRLD</sequence>
<dbReference type="PATRIC" id="fig|867902.3.peg.1907"/>
<dbReference type="SUPFAM" id="SSF49464">
    <property type="entry name" value="Carboxypeptidase regulatory domain-like"/>
    <property type="match status" value="1"/>
</dbReference>
<dbReference type="STRING" id="867902.Ornrh_1962"/>
<accession>I4A2C2</accession>
<gene>
    <name evidence="2" type="ordered locus">Ornrh_1962</name>
</gene>
<dbReference type="PANTHER" id="PTHR40980">
    <property type="entry name" value="PLUG DOMAIN-CONTAINING PROTEIN"/>
    <property type="match status" value="1"/>
</dbReference>
<dbReference type="AlphaFoldDB" id="I4A2C2"/>
<organism evidence="2 3">
    <name type="scientific">Ornithobacterium rhinotracheale (strain ATCC 51463 / DSM 15997 / CCUG 23171 / CIP 104009 / LMG 9086)</name>
    <dbReference type="NCBI Taxonomy" id="867902"/>
    <lineage>
        <taxon>Bacteria</taxon>
        <taxon>Pseudomonadati</taxon>
        <taxon>Bacteroidota</taxon>
        <taxon>Flavobacteriia</taxon>
        <taxon>Flavobacteriales</taxon>
        <taxon>Weeksellaceae</taxon>
        <taxon>Ornithobacterium</taxon>
    </lineage>
</organism>
<dbReference type="Pfam" id="PF14905">
    <property type="entry name" value="OMP_b-brl_3"/>
    <property type="match status" value="1"/>
</dbReference>
<dbReference type="GeneID" id="71570012"/>
<evidence type="ECO:0000313" key="2">
    <source>
        <dbReference type="EMBL" id="AFL98106.1"/>
    </source>
</evidence>
<dbReference type="HOGENOM" id="CLU_017617_1_0_10"/>
<dbReference type="InterPro" id="IPR008969">
    <property type="entry name" value="CarboxyPept-like_regulatory"/>
</dbReference>
<feature type="domain" description="Outer membrane protein beta-barrel" evidence="1">
    <location>
        <begin position="366"/>
        <end position="768"/>
    </location>
</feature>
<dbReference type="InterPro" id="IPR041700">
    <property type="entry name" value="OMP_b-brl_3"/>
</dbReference>
<evidence type="ECO:0000259" key="1">
    <source>
        <dbReference type="Pfam" id="PF14905"/>
    </source>
</evidence>
<protein>
    <recommendedName>
        <fullName evidence="1">Outer membrane protein beta-barrel domain-containing protein</fullName>
    </recommendedName>
</protein>
<dbReference type="KEGG" id="orh:Ornrh_1962"/>
<dbReference type="PANTHER" id="PTHR40980:SF4">
    <property type="entry name" value="TONB-DEPENDENT RECEPTOR-LIKE BETA-BARREL DOMAIN-CONTAINING PROTEIN"/>
    <property type="match status" value="1"/>
</dbReference>
<dbReference type="eggNOG" id="COG1629">
    <property type="taxonomic scope" value="Bacteria"/>
</dbReference>
<dbReference type="GeneID" id="97258563"/>
<proteinExistence type="predicted"/>
<dbReference type="EMBL" id="CP003283">
    <property type="protein sequence ID" value="AFL98106.1"/>
    <property type="molecule type" value="Genomic_DNA"/>
</dbReference>
<dbReference type="RefSeq" id="WP_014791628.1">
    <property type="nucleotide sequence ID" value="NC_018016.1"/>
</dbReference>